<evidence type="ECO:0000313" key="2">
    <source>
        <dbReference type="EMBL" id="GAA2198110.1"/>
    </source>
</evidence>
<evidence type="ECO:0000313" key="3">
    <source>
        <dbReference type="Proteomes" id="UP001500432"/>
    </source>
</evidence>
<feature type="compositionally biased region" description="Basic and acidic residues" evidence="1">
    <location>
        <begin position="18"/>
        <end position="28"/>
    </location>
</feature>
<sequence>MAAVGAQAAPAVPTARKTPTDTAKERPERPTRYLFAATLYDGTSLPELTSLEELWSNSRYLQVASCRAKYVGPRPQALTAEENAAVDAAIAAGAKGSREQICLDIVTAATRLDQRTVEAGIRRVGAPIVQGVLVLAPQAPQAAIMKRWIDAGAPA</sequence>
<keyword evidence="3" id="KW-1185">Reference proteome</keyword>
<accession>A0ABN3BND6</accession>
<name>A0ABN3BND6_9MICC</name>
<feature type="compositionally biased region" description="Low complexity" evidence="1">
    <location>
        <begin position="1"/>
        <end position="15"/>
    </location>
</feature>
<organism evidence="2 3">
    <name type="scientific">Sinomonas flava</name>
    <dbReference type="NCBI Taxonomy" id="496857"/>
    <lineage>
        <taxon>Bacteria</taxon>
        <taxon>Bacillati</taxon>
        <taxon>Actinomycetota</taxon>
        <taxon>Actinomycetes</taxon>
        <taxon>Micrococcales</taxon>
        <taxon>Micrococcaceae</taxon>
        <taxon>Sinomonas</taxon>
    </lineage>
</organism>
<dbReference type="EMBL" id="BAAAQW010000003">
    <property type="protein sequence ID" value="GAA2198110.1"/>
    <property type="molecule type" value="Genomic_DNA"/>
</dbReference>
<dbReference type="Proteomes" id="UP001500432">
    <property type="component" value="Unassembled WGS sequence"/>
</dbReference>
<evidence type="ECO:0000256" key="1">
    <source>
        <dbReference type="SAM" id="MobiDB-lite"/>
    </source>
</evidence>
<proteinExistence type="predicted"/>
<gene>
    <name evidence="2" type="ORF">GCM10009849_09540</name>
</gene>
<protein>
    <submittedName>
        <fullName evidence="2">Uncharacterized protein</fullName>
    </submittedName>
</protein>
<feature type="region of interest" description="Disordered" evidence="1">
    <location>
        <begin position="1"/>
        <end position="28"/>
    </location>
</feature>
<reference evidence="2 3" key="1">
    <citation type="journal article" date="2019" name="Int. J. Syst. Evol. Microbiol.">
        <title>The Global Catalogue of Microorganisms (GCM) 10K type strain sequencing project: providing services to taxonomists for standard genome sequencing and annotation.</title>
        <authorList>
            <consortium name="The Broad Institute Genomics Platform"/>
            <consortium name="The Broad Institute Genome Sequencing Center for Infectious Disease"/>
            <person name="Wu L."/>
            <person name="Ma J."/>
        </authorList>
    </citation>
    <scope>NUCLEOTIDE SEQUENCE [LARGE SCALE GENOMIC DNA]</scope>
    <source>
        <strain evidence="2 3">JCM 16034</strain>
    </source>
</reference>
<comment type="caution">
    <text evidence="2">The sequence shown here is derived from an EMBL/GenBank/DDBJ whole genome shotgun (WGS) entry which is preliminary data.</text>
</comment>